<dbReference type="PANTHER" id="PTHR33223">
    <property type="entry name" value="CCHC-TYPE DOMAIN-CONTAINING PROTEIN"/>
    <property type="match status" value="1"/>
</dbReference>
<feature type="chain" id="PRO_5043440656" description="Retrotransposon gag domain-containing protein" evidence="1">
    <location>
        <begin position="22"/>
        <end position="173"/>
    </location>
</feature>
<sequence>MTNEEVRLVLLVMVKAVTTQAQAMTAQANRGVETHVNPMVSNMASRLRDFVRMNPSVFLGSKVGEDPQEFLDEVYKVVNAMGVTSIEKMELAIYQLKDVVQIWFSQWKSKRPLGAGPINWEVFKETFLGRFFPCEKRKAKVEEFVNLRQGNMNAQEYSLKFTQLSKYAPIFGV</sequence>
<dbReference type="Proteomes" id="UP001311915">
    <property type="component" value="Unassembled WGS sequence"/>
</dbReference>
<feature type="signal peptide" evidence="1">
    <location>
        <begin position="1"/>
        <end position="21"/>
    </location>
</feature>
<accession>A0AAV9LI37</accession>
<reference evidence="3 4" key="1">
    <citation type="submission" date="2023-10" db="EMBL/GenBank/DDBJ databases">
        <title>Genome-Wide Identification Analysis in wild type Solanum Pinnatisectum Reveals Some Genes Defensing Phytophthora Infestans.</title>
        <authorList>
            <person name="Sun C."/>
        </authorList>
    </citation>
    <scope>NUCLEOTIDE SEQUENCE [LARGE SCALE GENOMIC DNA]</scope>
    <source>
        <strain evidence="3">LQN</strain>
        <tissue evidence="3">Leaf</tissue>
    </source>
</reference>
<dbReference type="Pfam" id="PF03732">
    <property type="entry name" value="Retrotrans_gag"/>
    <property type="match status" value="1"/>
</dbReference>
<feature type="domain" description="Retrotransposon gag" evidence="2">
    <location>
        <begin position="91"/>
        <end position="169"/>
    </location>
</feature>
<evidence type="ECO:0000313" key="4">
    <source>
        <dbReference type="Proteomes" id="UP001311915"/>
    </source>
</evidence>
<dbReference type="PANTHER" id="PTHR33223:SF11">
    <property type="entry name" value="ELEMENT PROTEIN, PUTATIVE-RELATED"/>
    <property type="match status" value="1"/>
</dbReference>
<keyword evidence="4" id="KW-1185">Reference proteome</keyword>
<evidence type="ECO:0000256" key="1">
    <source>
        <dbReference type="SAM" id="SignalP"/>
    </source>
</evidence>
<dbReference type="AlphaFoldDB" id="A0AAV9LI37"/>
<name>A0AAV9LI37_9SOLN</name>
<evidence type="ECO:0000313" key="3">
    <source>
        <dbReference type="EMBL" id="KAK4724047.1"/>
    </source>
</evidence>
<gene>
    <name evidence="3" type="ORF">R3W88_026826</name>
</gene>
<comment type="caution">
    <text evidence="3">The sequence shown here is derived from an EMBL/GenBank/DDBJ whole genome shotgun (WGS) entry which is preliminary data.</text>
</comment>
<proteinExistence type="predicted"/>
<evidence type="ECO:0000259" key="2">
    <source>
        <dbReference type="Pfam" id="PF03732"/>
    </source>
</evidence>
<keyword evidence="1" id="KW-0732">Signal</keyword>
<dbReference type="EMBL" id="JAWPEI010000006">
    <property type="protein sequence ID" value="KAK4724047.1"/>
    <property type="molecule type" value="Genomic_DNA"/>
</dbReference>
<dbReference type="InterPro" id="IPR005162">
    <property type="entry name" value="Retrotrans_gag_dom"/>
</dbReference>
<protein>
    <recommendedName>
        <fullName evidence="2">Retrotransposon gag domain-containing protein</fullName>
    </recommendedName>
</protein>
<organism evidence="3 4">
    <name type="scientific">Solanum pinnatisectum</name>
    <name type="common">tansyleaf nightshade</name>
    <dbReference type="NCBI Taxonomy" id="50273"/>
    <lineage>
        <taxon>Eukaryota</taxon>
        <taxon>Viridiplantae</taxon>
        <taxon>Streptophyta</taxon>
        <taxon>Embryophyta</taxon>
        <taxon>Tracheophyta</taxon>
        <taxon>Spermatophyta</taxon>
        <taxon>Magnoliopsida</taxon>
        <taxon>eudicotyledons</taxon>
        <taxon>Gunneridae</taxon>
        <taxon>Pentapetalae</taxon>
        <taxon>asterids</taxon>
        <taxon>lamiids</taxon>
        <taxon>Solanales</taxon>
        <taxon>Solanaceae</taxon>
        <taxon>Solanoideae</taxon>
        <taxon>Solaneae</taxon>
        <taxon>Solanum</taxon>
    </lineage>
</organism>